<proteinExistence type="predicted"/>
<dbReference type="EMBL" id="KV878342">
    <property type="protein sequence ID" value="OJJ46329.1"/>
    <property type="molecule type" value="Genomic_DNA"/>
</dbReference>
<name>A0A1L9SGM0_9EURO</name>
<reference evidence="2" key="1">
    <citation type="journal article" date="2017" name="Genome Biol.">
        <title>Comparative genomics reveals high biological diversity and specific adaptations in the industrially and medically important fungal genus Aspergillus.</title>
        <authorList>
            <person name="de Vries R.P."/>
            <person name="Riley R."/>
            <person name="Wiebenga A."/>
            <person name="Aguilar-Osorio G."/>
            <person name="Amillis S."/>
            <person name="Uchima C.A."/>
            <person name="Anderluh G."/>
            <person name="Asadollahi M."/>
            <person name="Askin M."/>
            <person name="Barry K."/>
            <person name="Battaglia E."/>
            <person name="Bayram O."/>
            <person name="Benocci T."/>
            <person name="Braus-Stromeyer S.A."/>
            <person name="Caldana C."/>
            <person name="Canovas D."/>
            <person name="Cerqueira G.C."/>
            <person name="Chen F."/>
            <person name="Chen W."/>
            <person name="Choi C."/>
            <person name="Clum A."/>
            <person name="Dos Santos R.A."/>
            <person name="Damasio A.R."/>
            <person name="Diallinas G."/>
            <person name="Emri T."/>
            <person name="Fekete E."/>
            <person name="Flipphi M."/>
            <person name="Freyberg S."/>
            <person name="Gallo A."/>
            <person name="Gournas C."/>
            <person name="Habgood R."/>
            <person name="Hainaut M."/>
            <person name="Harispe M.L."/>
            <person name="Henrissat B."/>
            <person name="Hilden K.S."/>
            <person name="Hope R."/>
            <person name="Hossain A."/>
            <person name="Karabika E."/>
            <person name="Karaffa L."/>
            <person name="Karanyi Z."/>
            <person name="Krasevec N."/>
            <person name="Kuo A."/>
            <person name="Kusch H."/>
            <person name="LaButti K."/>
            <person name="Lagendijk E.L."/>
            <person name="Lapidus A."/>
            <person name="Levasseur A."/>
            <person name="Lindquist E."/>
            <person name="Lipzen A."/>
            <person name="Logrieco A.F."/>
            <person name="MacCabe A."/>
            <person name="Maekelae M.R."/>
            <person name="Malavazi I."/>
            <person name="Melin P."/>
            <person name="Meyer V."/>
            <person name="Mielnichuk N."/>
            <person name="Miskei M."/>
            <person name="Molnar A.P."/>
            <person name="Mule G."/>
            <person name="Ngan C.Y."/>
            <person name="Orejas M."/>
            <person name="Orosz E."/>
            <person name="Ouedraogo J.P."/>
            <person name="Overkamp K.M."/>
            <person name="Park H.-S."/>
            <person name="Perrone G."/>
            <person name="Piumi F."/>
            <person name="Punt P.J."/>
            <person name="Ram A.F."/>
            <person name="Ramon A."/>
            <person name="Rauscher S."/>
            <person name="Record E."/>
            <person name="Riano-Pachon D.M."/>
            <person name="Robert V."/>
            <person name="Roehrig J."/>
            <person name="Ruller R."/>
            <person name="Salamov A."/>
            <person name="Salih N.S."/>
            <person name="Samson R.A."/>
            <person name="Sandor E."/>
            <person name="Sanguinetti M."/>
            <person name="Schuetze T."/>
            <person name="Sepcic K."/>
            <person name="Shelest E."/>
            <person name="Sherlock G."/>
            <person name="Sophianopoulou V."/>
            <person name="Squina F.M."/>
            <person name="Sun H."/>
            <person name="Susca A."/>
            <person name="Todd R.B."/>
            <person name="Tsang A."/>
            <person name="Unkles S.E."/>
            <person name="van de Wiele N."/>
            <person name="van Rossen-Uffink D."/>
            <person name="Oliveira J.V."/>
            <person name="Vesth T.C."/>
            <person name="Visser J."/>
            <person name="Yu J.-H."/>
            <person name="Zhou M."/>
            <person name="Andersen M.R."/>
            <person name="Archer D.B."/>
            <person name="Baker S.E."/>
            <person name="Benoit I."/>
            <person name="Brakhage A.A."/>
            <person name="Braus G.H."/>
            <person name="Fischer R."/>
            <person name="Frisvad J.C."/>
            <person name="Goldman G.H."/>
            <person name="Houbraken J."/>
            <person name="Oakley B."/>
            <person name="Pocsi I."/>
            <person name="Scazzocchio C."/>
            <person name="Seiboth B."/>
            <person name="vanKuyk P.A."/>
            <person name="Wortman J."/>
            <person name="Dyer P.S."/>
            <person name="Grigoriev I.V."/>
        </authorList>
    </citation>
    <scope>NUCLEOTIDE SEQUENCE [LARGE SCALE GENOMIC DNA]</scope>
    <source>
        <strain evidence="2">CBS 506.65</strain>
    </source>
</reference>
<evidence type="ECO:0000313" key="2">
    <source>
        <dbReference type="Proteomes" id="UP000184188"/>
    </source>
</evidence>
<dbReference type="OrthoDB" id="413313at2759"/>
<organism evidence="1 2">
    <name type="scientific">Penicilliopsis zonata CBS 506.65</name>
    <dbReference type="NCBI Taxonomy" id="1073090"/>
    <lineage>
        <taxon>Eukaryota</taxon>
        <taxon>Fungi</taxon>
        <taxon>Dikarya</taxon>
        <taxon>Ascomycota</taxon>
        <taxon>Pezizomycotina</taxon>
        <taxon>Eurotiomycetes</taxon>
        <taxon>Eurotiomycetidae</taxon>
        <taxon>Eurotiales</taxon>
        <taxon>Aspergillaceae</taxon>
        <taxon>Penicilliopsis</taxon>
    </lineage>
</organism>
<keyword evidence="2" id="KW-1185">Reference proteome</keyword>
<dbReference type="RefSeq" id="XP_022580839.1">
    <property type="nucleotide sequence ID" value="XM_022727411.1"/>
</dbReference>
<protein>
    <submittedName>
        <fullName evidence="1">Uncharacterized protein</fullName>
    </submittedName>
</protein>
<dbReference type="VEuPathDB" id="FungiDB:ASPZODRAFT_1948904"/>
<gene>
    <name evidence="1" type="ORF">ASPZODRAFT_1948904</name>
</gene>
<dbReference type="STRING" id="1073090.A0A1L9SGM0"/>
<accession>A0A1L9SGM0</accession>
<dbReference type="GeneID" id="34613875"/>
<dbReference type="AlphaFoldDB" id="A0A1L9SGM0"/>
<sequence>MSLIDHTLHDLDAQFNHIYLSILKTCNQEATLSLSQPKIQSLNWTHYQKLIDGLSYTYKRHPILSSETLLDILSQVNHLHDDSSLSSQYLSSHESELLWLISAKATAHSIGLAVHSLLDQALEISNEIWYWDEVLGSFWYTGLYSIQTSPSRIWKYIVQGYPSWTGRPSTAPASTLLMSIRYG</sequence>
<dbReference type="Proteomes" id="UP000184188">
    <property type="component" value="Unassembled WGS sequence"/>
</dbReference>
<evidence type="ECO:0000313" key="1">
    <source>
        <dbReference type="EMBL" id="OJJ46329.1"/>
    </source>
</evidence>